<dbReference type="HAMAP" id="MF_00154">
    <property type="entry name" value="CyoE_CtaB"/>
    <property type="match status" value="1"/>
</dbReference>
<evidence type="ECO:0000256" key="8">
    <source>
        <dbReference type="SAM" id="MobiDB-lite"/>
    </source>
</evidence>
<dbReference type="NCBIfam" id="TIGR01473">
    <property type="entry name" value="cyoE_ctaB"/>
    <property type="match status" value="1"/>
</dbReference>
<feature type="region of interest" description="Disordered" evidence="8">
    <location>
        <begin position="437"/>
        <end position="466"/>
    </location>
</feature>
<dbReference type="InterPro" id="IPR044878">
    <property type="entry name" value="UbiA_sf"/>
</dbReference>
<dbReference type="GO" id="GO:0016740">
    <property type="term" value="F:transferase activity"/>
    <property type="evidence" value="ECO:0007669"/>
    <property type="project" value="UniProtKB-KW"/>
</dbReference>
<feature type="transmembrane region" description="Helical" evidence="9">
    <location>
        <begin position="305"/>
        <end position="329"/>
    </location>
</feature>
<evidence type="ECO:0000256" key="3">
    <source>
        <dbReference type="ARBA" id="ARBA00022692"/>
    </source>
</evidence>
<evidence type="ECO:0000313" key="11">
    <source>
        <dbReference type="Proteomes" id="UP001605036"/>
    </source>
</evidence>
<feature type="transmembrane region" description="Helical" evidence="9">
    <location>
        <begin position="378"/>
        <end position="397"/>
    </location>
</feature>
<accession>A0ABD1Y5U8</accession>
<dbReference type="Gene3D" id="1.10.357.140">
    <property type="entry name" value="UbiA prenyltransferase"/>
    <property type="match status" value="1"/>
</dbReference>
<dbReference type="EMBL" id="JBHFFA010000006">
    <property type="protein sequence ID" value="KAL2622146.1"/>
    <property type="molecule type" value="Genomic_DNA"/>
</dbReference>
<protein>
    <recommendedName>
        <fullName evidence="7">Heme O synthase</fullName>
    </recommendedName>
</protein>
<evidence type="ECO:0000313" key="10">
    <source>
        <dbReference type="EMBL" id="KAL2622146.1"/>
    </source>
</evidence>
<gene>
    <name evidence="10" type="ORF">R1flu_002351</name>
</gene>
<evidence type="ECO:0000256" key="4">
    <source>
        <dbReference type="ARBA" id="ARBA00022989"/>
    </source>
</evidence>
<comment type="subcellular location">
    <subcellularLocation>
        <location evidence="1">Membrane</location>
        <topology evidence="1">Multi-pass membrane protein</topology>
    </subcellularLocation>
</comment>
<dbReference type="GO" id="GO:0016020">
    <property type="term" value="C:membrane"/>
    <property type="evidence" value="ECO:0007669"/>
    <property type="project" value="UniProtKB-SubCell"/>
</dbReference>
<feature type="transmembrane region" description="Helical" evidence="9">
    <location>
        <begin position="227"/>
        <end position="247"/>
    </location>
</feature>
<comment type="caution">
    <text evidence="10">The sequence shown here is derived from an EMBL/GenBank/DDBJ whole genome shotgun (WGS) entry which is preliminary data.</text>
</comment>
<keyword evidence="2" id="KW-0808">Transferase</keyword>
<feature type="transmembrane region" description="Helical" evidence="9">
    <location>
        <begin position="187"/>
        <end position="206"/>
    </location>
</feature>
<organism evidence="10 11">
    <name type="scientific">Riccia fluitans</name>
    <dbReference type="NCBI Taxonomy" id="41844"/>
    <lineage>
        <taxon>Eukaryota</taxon>
        <taxon>Viridiplantae</taxon>
        <taxon>Streptophyta</taxon>
        <taxon>Embryophyta</taxon>
        <taxon>Marchantiophyta</taxon>
        <taxon>Marchantiopsida</taxon>
        <taxon>Marchantiidae</taxon>
        <taxon>Marchantiales</taxon>
        <taxon>Ricciaceae</taxon>
        <taxon>Riccia</taxon>
    </lineage>
</organism>
<evidence type="ECO:0000256" key="5">
    <source>
        <dbReference type="ARBA" id="ARBA00023133"/>
    </source>
</evidence>
<dbReference type="FunFam" id="1.10.357.140:FF:000006">
    <property type="entry name" value="Protoheme IX farnesyltransferase, mitochondrial"/>
    <property type="match status" value="1"/>
</dbReference>
<keyword evidence="4 9" id="KW-1133">Transmembrane helix</keyword>
<dbReference type="PANTHER" id="PTHR43448:SF2">
    <property type="entry name" value="PROTOHEME IX FARNESYLTRANSFERASE, MITOCHONDRIAL"/>
    <property type="match status" value="1"/>
</dbReference>
<evidence type="ECO:0000256" key="9">
    <source>
        <dbReference type="SAM" id="Phobius"/>
    </source>
</evidence>
<keyword evidence="11" id="KW-1185">Reference proteome</keyword>
<evidence type="ECO:0000256" key="7">
    <source>
        <dbReference type="ARBA" id="ARBA00030253"/>
    </source>
</evidence>
<keyword evidence="5" id="KW-0350">Heme biosynthesis</keyword>
<keyword evidence="6 9" id="KW-0472">Membrane</keyword>
<name>A0ABD1Y5U8_9MARC</name>
<feature type="transmembrane region" description="Helical" evidence="9">
    <location>
        <begin position="158"/>
        <end position="175"/>
    </location>
</feature>
<dbReference type="InterPro" id="IPR006369">
    <property type="entry name" value="Protohaem_IX_farnesylTrfase"/>
</dbReference>
<keyword evidence="3 9" id="KW-0812">Transmembrane</keyword>
<evidence type="ECO:0000256" key="2">
    <source>
        <dbReference type="ARBA" id="ARBA00022679"/>
    </source>
</evidence>
<feature type="transmembrane region" description="Helical" evidence="9">
    <location>
        <begin position="278"/>
        <end position="299"/>
    </location>
</feature>
<proteinExistence type="inferred from homology"/>
<dbReference type="PANTHER" id="PTHR43448">
    <property type="entry name" value="PROTOHEME IX FARNESYLTRANSFERASE, MITOCHONDRIAL"/>
    <property type="match status" value="1"/>
</dbReference>
<evidence type="ECO:0000256" key="6">
    <source>
        <dbReference type="ARBA" id="ARBA00023136"/>
    </source>
</evidence>
<dbReference type="GO" id="GO:0006783">
    <property type="term" value="P:heme biosynthetic process"/>
    <property type="evidence" value="ECO:0007669"/>
    <property type="project" value="UniProtKB-KW"/>
</dbReference>
<sequence length="492" mass="53921">MAGAGRGRIYTQALELLKQSSKEWRSRCLEAEFDRINRRASWLNNSCRSWVDLNPRTQESLAGAGLRNFHTRVGLSQRAFIEGLRAPEAAARSNGLNKSKFSRFSRDVTSAIVSQGGTVTGKSAASGVVTKGSFAWKFGLLSQSLSHYGKCYFDLSKARLSSFVVLSAAVGYWVGSEEIVDWAGLGWTSVGTMLCAASANSFNQLLEIANDARMKRTMRRPLPSGRIGVPHALAFAVTCGVTGVTLLASKTNALTAELGAANIVLYTLVYTPLKQLHFINTWVGAVVGAIPPLMGWAAAAGQIDAGGWVLASALYFWQLPHFMALAFFCRHDYAAGGYKMLSLLDASGRRTASCALRNCLYLLPLGFLAQHFGVTSGYFGWENLLLTSGIGAMATLFYLKPSPETARRLFRTSLIYLPFFMSAMVFHRVPRSSSRLESVEYAQQPRTECAPGDLDEEERPVTQSDYRTRNLHRPPIALISYAPFPFLPAPDY</sequence>
<reference evidence="10 11" key="1">
    <citation type="submission" date="2024-09" db="EMBL/GenBank/DDBJ databases">
        <title>Chromosome-scale assembly of Riccia fluitans.</title>
        <authorList>
            <person name="Paukszto L."/>
            <person name="Sawicki J."/>
            <person name="Karawczyk K."/>
            <person name="Piernik-Szablinska J."/>
            <person name="Szczecinska M."/>
            <person name="Mazdziarz M."/>
        </authorList>
    </citation>
    <scope>NUCLEOTIDE SEQUENCE [LARGE SCALE GENOMIC DNA]</scope>
    <source>
        <strain evidence="10">Rf_01</strain>
        <tissue evidence="10">Aerial parts of the thallus</tissue>
    </source>
</reference>
<dbReference type="CDD" id="cd13957">
    <property type="entry name" value="PT_UbiA_Cox10"/>
    <property type="match status" value="1"/>
</dbReference>
<evidence type="ECO:0000256" key="1">
    <source>
        <dbReference type="ARBA" id="ARBA00004141"/>
    </source>
</evidence>
<dbReference type="Proteomes" id="UP001605036">
    <property type="component" value="Unassembled WGS sequence"/>
</dbReference>
<dbReference type="InterPro" id="IPR000537">
    <property type="entry name" value="UbiA_prenyltransferase"/>
</dbReference>
<dbReference type="Pfam" id="PF01040">
    <property type="entry name" value="UbiA"/>
    <property type="match status" value="1"/>
</dbReference>
<dbReference type="AlphaFoldDB" id="A0ABD1Y5U8"/>